<dbReference type="InterPro" id="IPR037523">
    <property type="entry name" value="VOC_core"/>
</dbReference>
<feature type="domain" description="VOC" evidence="1">
    <location>
        <begin position="2"/>
        <end position="116"/>
    </location>
</feature>
<dbReference type="SUPFAM" id="SSF54593">
    <property type="entry name" value="Glyoxalase/Bleomycin resistance protein/Dihydroxybiphenyl dioxygenase"/>
    <property type="match status" value="1"/>
</dbReference>
<evidence type="ECO:0000313" key="2">
    <source>
        <dbReference type="EMBL" id="MCY9610682.1"/>
    </source>
</evidence>
<dbReference type="GeneID" id="76995054"/>
<dbReference type="EMBL" id="CP041405">
    <property type="protein sequence ID" value="QDM42682.1"/>
    <property type="molecule type" value="Genomic_DNA"/>
</dbReference>
<name>A0AAP9IZV9_PANTH</name>
<gene>
    <name evidence="3" type="ORF">FLT43_03560</name>
    <name evidence="2" type="ORF">M5W83_26385</name>
</gene>
<dbReference type="PROSITE" id="PS51819">
    <property type="entry name" value="VOC"/>
    <property type="match status" value="1"/>
</dbReference>
<dbReference type="GO" id="GO:0051213">
    <property type="term" value="F:dioxygenase activity"/>
    <property type="evidence" value="ECO:0007669"/>
    <property type="project" value="UniProtKB-KW"/>
</dbReference>
<dbReference type="Proteomes" id="UP000315377">
    <property type="component" value="Chromosome"/>
</dbReference>
<protein>
    <submittedName>
        <fullName evidence="3">Ring-cleaving dioxygenase</fullName>
    </submittedName>
</protein>
<dbReference type="AlphaFoldDB" id="A0AAP9IZV9"/>
<evidence type="ECO:0000313" key="5">
    <source>
        <dbReference type="Proteomes" id="UP001209276"/>
    </source>
</evidence>
<dbReference type="Gene3D" id="3.10.180.10">
    <property type="entry name" value="2,3-Dihydroxybiphenyl 1,2-Dioxygenase, domain 1"/>
    <property type="match status" value="1"/>
</dbReference>
<dbReference type="InterPro" id="IPR029068">
    <property type="entry name" value="Glyas_Bleomycin-R_OHBP_Dase"/>
</dbReference>
<reference evidence="3 4" key="1">
    <citation type="submission" date="2019-07" db="EMBL/GenBank/DDBJ databases">
        <title>Paenibacillus thiaminolyticus NRRL B-4156.</title>
        <authorList>
            <person name="Hehnly C."/>
            <person name="Zhang L."/>
        </authorList>
    </citation>
    <scope>NUCLEOTIDE SEQUENCE [LARGE SCALE GENOMIC DNA]</scope>
    <source>
        <strain evidence="3 4">NRRL B-4156</strain>
    </source>
</reference>
<keyword evidence="3" id="KW-0560">Oxidoreductase</keyword>
<evidence type="ECO:0000259" key="1">
    <source>
        <dbReference type="PROSITE" id="PS51819"/>
    </source>
</evidence>
<evidence type="ECO:0000313" key="3">
    <source>
        <dbReference type="EMBL" id="QDM42682.1"/>
    </source>
</evidence>
<reference evidence="2 5" key="2">
    <citation type="submission" date="2022-05" db="EMBL/GenBank/DDBJ databases">
        <title>Genome Sequencing of Bee-Associated Microbes.</title>
        <authorList>
            <person name="Dunlap C."/>
        </authorList>
    </citation>
    <scope>NUCLEOTIDE SEQUENCE [LARGE SCALE GENOMIC DNA]</scope>
    <source>
        <strain evidence="2 5">NRRL B-14613</strain>
    </source>
</reference>
<dbReference type="InterPro" id="IPR004360">
    <property type="entry name" value="Glyas_Fos-R_dOase_dom"/>
</dbReference>
<dbReference type="RefSeq" id="WP_087440964.1">
    <property type="nucleotide sequence ID" value="NZ_CABMNB010000012.1"/>
</dbReference>
<sequence length="219" mass="24957">MIMERVIFLTDNPLATKSFYRDVLELEIVEERDDSFTIRAGATQVTFQKTTEFARPFYHFAMNIPENKFHEAKSWLQARVTLIEEDGEDEVFFTSWNAHSVYFEDPSGNIVEFIARHNLSNAISHPFGSGDIHGVSEVGVVANEVIPFVRALNDMGVPNWRADDEGLTPVGDEHGLFIVVKTDREWYFSNQKQAQFYPVKVLVSGIGWITFADASKIIF</sequence>
<accession>A0AAP9IZV9</accession>
<dbReference type="Proteomes" id="UP001209276">
    <property type="component" value="Unassembled WGS sequence"/>
</dbReference>
<proteinExistence type="predicted"/>
<evidence type="ECO:0000313" key="4">
    <source>
        <dbReference type="Proteomes" id="UP000315377"/>
    </source>
</evidence>
<dbReference type="Pfam" id="PF00903">
    <property type="entry name" value="Glyoxalase"/>
    <property type="match status" value="1"/>
</dbReference>
<organism evidence="3 4">
    <name type="scientific">Paenibacillus thiaminolyticus</name>
    <name type="common">Bacillus thiaminolyticus</name>
    <dbReference type="NCBI Taxonomy" id="49283"/>
    <lineage>
        <taxon>Bacteria</taxon>
        <taxon>Bacillati</taxon>
        <taxon>Bacillota</taxon>
        <taxon>Bacilli</taxon>
        <taxon>Bacillales</taxon>
        <taxon>Paenibacillaceae</taxon>
        <taxon>Paenibacillus</taxon>
    </lineage>
</organism>
<keyword evidence="3" id="KW-0223">Dioxygenase</keyword>
<keyword evidence="5" id="KW-1185">Reference proteome</keyword>
<dbReference type="EMBL" id="JAMDMM010000062">
    <property type="protein sequence ID" value="MCY9610682.1"/>
    <property type="molecule type" value="Genomic_DNA"/>
</dbReference>